<dbReference type="InterPro" id="IPR013507">
    <property type="entry name" value="DNA_mismatch_S5_2-like"/>
</dbReference>
<dbReference type="Proteomes" id="UP001164286">
    <property type="component" value="Unassembled WGS sequence"/>
</dbReference>
<dbReference type="SMART" id="SM01340">
    <property type="entry name" value="DNA_mis_repair"/>
    <property type="match status" value="1"/>
</dbReference>
<dbReference type="SUPFAM" id="SSF118116">
    <property type="entry name" value="DNA mismatch repair protein MutL"/>
    <property type="match status" value="1"/>
</dbReference>
<organism evidence="6 7">
    <name type="scientific">Dioszegia hungarica</name>
    <dbReference type="NCBI Taxonomy" id="4972"/>
    <lineage>
        <taxon>Eukaryota</taxon>
        <taxon>Fungi</taxon>
        <taxon>Dikarya</taxon>
        <taxon>Basidiomycota</taxon>
        <taxon>Agaricomycotina</taxon>
        <taxon>Tremellomycetes</taxon>
        <taxon>Tremellales</taxon>
        <taxon>Bulleribasidiaceae</taxon>
        <taxon>Dioszegia</taxon>
    </lineage>
</organism>
<dbReference type="InterPro" id="IPR002099">
    <property type="entry name" value="MutL/Mlh/PMS"/>
</dbReference>
<dbReference type="CDD" id="cd03484">
    <property type="entry name" value="MutL_Trans_hPMS_2_like"/>
    <property type="match status" value="1"/>
</dbReference>
<dbReference type="PANTHER" id="PTHR10073">
    <property type="entry name" value="DNA MISMATCH REPAIR PROTEIN MLH, PMS, MUTL"/>
    <property type="match status" value="1"/>
</dbReference>
<dbReference type="FunFam" id="3.30.1370.100:FF:000001">
    <property type="entry name" value="Mismatch repair endonuclease pms1, putative"/>
    <property type="match status" value="1"/>
</dbReference>
<feature type="region of interest" description="Disordered" evidence="3">
    <location>
        <begin position="704"/>
        <end position="724"/>
    </location>
</feature>
<dbReference type="NCBIfam" id="TIGR00585">
    <property type="entry name" value="mutl"/>
    <property type="match status" value="1"/>
</dbReference>
<comment type="similarity">
    <text evidence="1">Belongs to the DNA mismatch repair MutL/HexB family.</text>
</comment>
<dbReference type="Gene3D" id="3.30.230.10">
    <property type="match status" value="1"/>
</dbReference>
<dbReference type="SMART" id="SM00853">
    <property type="entry name" value="MutL_C"/>
    <property type="match status" value="1"/>
</dbReference>
<feature type="compositionally biased region" description="Acidic residues" evidence="3">
    <location>
        <begin position="524"/>
        <end position="550"/>
    </location>
</feature>
<dbReference type="InterPro" id="IPR014762">
    <property type="entry name" value="DNA_mismatch_repair_CS"/>
</dbReference>
<dbReference type="CDD" id="cd16926">
    <property type="entry name" value="HATPase_MutL-MLH-PMS-like"/>
    <property type="match status" value="1"/>
</dbReference>
<feature type="domain" description="MutL C-terminal dimerisation" evidence="4">
    <location>
        <begin position="758"/>
        <end position="912"/>
    </location>
</feature>
<feature type="domain" description="DNA mismatch repair protein S5" evidence="5">
    <location>
        <begin position="225"/>
        <end position="361"/>
    </location>
</feature>
<evidence type="ECO:0000259" key="4">
    <source>
        <dbReference type="SMART" id="SM00853"/>
    </source>
</evidence>
<evidence type="ECO:0000256" key="3">
    <source>
        <dbReference type="SAM" id="MobiDB-lite"/>
    </source>
</evidence>
<feature type="compositionally biased region" description="Low complexity" evidence="3">
    <location>
        <begin position="447"/>
        <end position="457"/>
    </location>
</feature>
<feature type="compositionally biased region" description="Polar residues" evidence="3">
    <location>
        <begin position="653"/>
        <end position="666"/>
    </location>
</feature>
<dbReference type="InterPro" id="IPR020568">
    <property type="entry name" value="Ribosomal_Su5_D2-typ_SF"/>
</dbReference>
<dbReference type="InterPro" id="IPR042120">
    <property type="entry name" value="MutL_C_dimsub"/>
</dbReference>
<dbReference type="InterPro" id="IPR042121">
    <property type="entry name" value="MutL_C_regsub"/>
</dbReference>
<accession>A0AA38H658</accession>
<gene>
    <name evidence="6" type="ORF">MKK02DRAFT_36632</name>
</gene>
<dbReference type="EMBL" id="JAKWFO010000005">
    <property type="protein sequence ID" value="KAI9635252.1"/>
    <property type="molecule type" value="Genomic_DNA"/>
</dbReference>
<dbReference type="Gene3D" id="3.30.1540.20">
    <property type="entry name" value="MutL, C-terminal domain, dimerisation subdomain"/>
    <property type="match status" value="1"/>
</dbReference>
<dbReference type="AlphaFoldDB" id="A0AA38H658"/>
<feature type="compositionally biased region" description="Acidic residues" evidence="3">
    <location>
        <begin position="401"/>
        <end position="416"/>
    </location>
</feature>
<dbReference type="Pfam" id="PF13589">
    <property type="entry name" value="HATPase_c_3"/>
    <property type="match status" value="1"/>
</dbReference>
<feature type="compositionally biased region" description="Acidic residues" evidence="3">
    <location>
        <begin position="563"/>
        <end position="621"/>
    </location>
</feature>
<keyword evidence="7" id="KW-1185">Reference proteome</keyword>
<dbReference type="InterPro" id="IPR014721">
    <property type="entry name" value="Ribsml_uS5_D2-typ_fold_subgr"/>
</dbReference>
<sequence>MSASIKAIDTTSVHRIHSGQVVLDLQSCLKELVENALDAGATSIDVRIKDYGTTSIEVVDNGSGIAESDWPYIGLKHHTSKLPELALLPSVDTFGFRGEALSALCALCESVTVVTSTKETEPMGAVIQLGRDGRVMDHTARVAKPRGTTVTLSGLFVPLPVRRKEFERNAKKELTKALSLLTAYALIPASSTPDTPGVRLKVDGITTKRANLLSNDGRGDLRTNVQAVWGSKALDGVTEVDIALDVTIDRMARREGDEAASQTVQVKGLLSSAAWGQGRNAADRQFFYVNGRPADLKSIQKVVNEVYKSFNTNQVPLAILDFIIPRESVDINVSPDKRTIMLHSESNLLSALRIGLESYFAPSRSTFAIEGATQSGKAAKPTQGRLVLPSASTATLVAPEAPEEEELSEEEPEPEAESPSPPPRASRPGPSRTRERGQQDDINDPPSQRSRSSSSRSVPTAAISPASPARKRTQGVIDTTTASWSPERKAAAAAKKAKTKGSGQEARKSLRERLKVYSQAEVVVVDDEEEEMEEEEGMDEGSGNGDEDGSGVEAVLAVAELAELADTDTESMDGVGEADNEGAEDGEDAEEGEEEMDLDQGGDEGEGSPTDTPEDSGDFEIDEKMAAPPPPAAVGRSNRRRVASSSPAPSPIKTRTPSSGAANGTASARDLQEYRSEIPSSTTSGEITLSFSLLRLQARYARRARIRSSDASATPSAYPKLERSGVTADAGISNRDAQTAEAALSRVISKPDFGLMEVIGQFNKGFIIARLAKEGGPDDLLIVDQHASDEKFNFETLQRTTQIKGQSLIKPKPLDLTAADELTAIENLPVLRANGFEVDVDEEKPPGRGERIKLVAMPVSKDTVFDFKDLEQLLHLLSDSSHATGQMVRCTKARSMFAMRACRKSVMIGKSLTKGQMTQLVRNMGTIDQPWNCPHGRPTMRHLTKIEAKPETGRRRIDWASWAA</sequence>
<dbReference type="InterPro" id="IPR036890">
    <property type="entry name" value="HATPase_C_sf"/>
</dbReference>
<name>A0AA38H658_9TREE</name>
<evidence type="ECO:0000256" key="1">
    <source>
        <dbReference type="ARBA" id="ARBA00006082"/>
    </source>
</evidence>
<dbReference type="SUPFAM" id="SSF55874">
    <property type="entry name" value="ATPase domain of HSP90 chaperone/DNA topoisomerase II/histidine kinase"/>
    <property type="match status" value="1"/>
</dbReference>
<protein>
    <recommendedName>
        <fullName evidence="8">DNA mismatch repair protein MutL</fullName>
    </recommendedName>
</protein>
<evidence type="ECO:0000313" key="6">
    <source>
        <dbReference type="EMBL" id="KAI9635252.1"/>
    </source>
</evidence>
<feature type="compositionally biased region" description="Basic and acidic residues" evidence="3">
    <location>
        <begin position="505"/>
        <end position="515"/>
    </location>
</feature>
<dbReference type="GeneID" id="77728669"/>
<dbReference type="GO" id="GO:0006298">
    <property type="term" value="P:mismatch repair"/>
    <property type="evidence" value="ECO:0007669"/>
    <property type="project" value="InterPro"/>
</dbReference>
<dbReference type="PANTHER" id="PTHR10073:SF52">
    <property type="entry name" value="MISMATCH REPAIR ENDONUCLEASE PMS2"/>
    <property type="match status" value="1"/>
</dbReference>
<dbReference type="InterPro" id="IPR037198">
    <property type="entry name" value="MutL_C_sf"/>
</dbReference>
<dbReference type="GO" id="GO:0016887">
    <property type="term" value="F:ATP hydrolysis activity"/>
    <property type="evidence" value="ECO:0007669"/>
    <property type="project" value="InterPro"/>
</dbReference>
<dbReference type="GO" id="GO:0140664">
    <property type="term" value="F:ATP-dependent DNA damage sensor activity"/>
    <property type="evidence" value="ECO:0007669"/>
    <property type="project" value="InterPro"/>
</dbReference>
<proteinExistence type="inferred from homology"/>
<keyword evidence="2" id="KW-0227">DNA damage</keyword>
<feature type="region of interest" description="Disordered" evidence="3">
    <location>
        <begin position="374"/>
        <end position="682"/>
    </location>
</feature>
<comment type="caution">
    <text evidence="6">The sequence shown here is derived from an EMBL/GenBank/DDBJ whole genome shotgun (WGS) entry which is preliminary data.</text>
</comment>
<dbReference type="PROSITE" id="PS00058">
    <property type="entry name" value="DNA_MISMATCH_REPAIR_1"/>
    <property type="match status" value="1"/>
</dbReference>
<evidence type="ECO:0000313" key="7">
    <source>
        <dbReference type="Proteomes" id="UP001164286"/>
    </source>
</evidence>
<dbReference type="GO" id="GO:0030983">
    <property type="term" value="F:mismatched DNA binding"/>
    <property type="evidence" value="ECO:0007669"/>
    <property type="project" value="InterPro"/>
</dbReference>
<dbReference type="InterPro" id="IPR014790">
    <property type="entry name" value="MutL_C"/>
</dbReference>
<dbReference type="RefSeq" id="XP_052945029.1">
    <property type="nucleotide sequence ID" value="XM_053089464.1"/>
</dbReference>
<dbReference type="Gene3D" id="3.30.1370.100">
    <property type="entry name" value="MutL, C-terminal domain, regulatory subdomain"/>
    <property type="match status" value="1"/>
</dbReference>
<dbReference type="GO" id="GO:0005524">
    <property type="term" value="F:ATP binding"/>
    <property type="evidence" value="ECO:0007669"/>
    <property type="project" value="InterPro"/>
</dbReference>
<dbReference type="GO" id="GO:0032389">
    <property type="term" value="C:MutLalpha complex"/>
    <property type="evidence" value="ECO:0007669"/>
    <property type="project" value="TreeGrafter"/>
</dbReference>
<dbReference type="Gene3D" id="3.30.565.10">
    <property type="entry name" value="Histidine kinase-like ATPase, C-terminal domain"/>
    <property type="match status" value="1"/>
</dbReference>
<reference evidence="6" key="1">
    <citation type="journal article" date="2022" name="G3 (Bethesda)">
        <title>High quality genome of the basidiomycete yeast Dioszegia hungarica PDD-24b-2 isolated from cloud water.</title>
        <authorList>
            <person name="Jarrige D."/>
            <person name="Haridas S."/>
            <person name="Bleykasten-Grosshans C."/>
            <person name="Joly M."/>
            <person name="Nadalig T."/>
            <person name="Sancelme M."/>
            <person name="Vuilleumier S."/>
            <person name="Grigoriev I.V."/>
            <person name="Amato P."/>
            <person name="Bringel F."/>
        </authorList>
    </citation>
    <scope>NUCLEOTIDE SEQUENCE</scope>
    <source>
        <strain evidence="6">PDD-24b-2</strain>
    </source>
</reference>
<dbReference type="Pfam" id="PF01119">
    <property type="entry name" value="DNA_mis_repair"/>
    <property type="match status" value="1"/>
</dbReference>
<dbReference type="SUPFAM" id="SSF54211">
    <property type="entry name" value="Ribosomal protein S5 domain 2-like"/>
    <property type="match status" value="1"/>
</dbReference>
<evidence type="ECO:0008006" key="8">
    <source>
        <dbReference type="Google" id="ProtNLM"/>
    </source>
</evidence>
<dbReference type="FunFam" id="3.30.565.10:FF:000017">
    <property type="entry name" value="PMS1 homolog 1, mismatch repair system component"/>
    <property type="match status" value="1"/>
</dbReference>
<evidence type="ECO:0000259" key="5">
    <source>
        <dbReference type="SMART" id="SM01340"/>
    </source>
</evidence>
<dbReference type="InterPro" id="IPR038973">
    <property type="entry name" value="MutL/Mlh/Pms-like"/>
</dbReference>
<feature type="compositionally biased region" description="Low complexity" evidence="3">
    <location>
        <begin position="551"/>
        <end position="562"/>
    </location>
</feature>
<dbReference type="GO" id="GO:0061982">
    <property type="term" value="P:meiosis I cell cycle process"/>
    <property type="evidence" value="ECO:0007669"/>
    <property type="project" value="UniProtKB-ARBA"/>
</dbReference>
<dbReference type="Pfam" id="PF08676">
    <property type="entry name" value="MutL_C"/>
    <property type="match status" value="1"/>
</dbReference>
<evidence type="ECO:0000256" key="2">
    <source>
        <dbReference type="ARBA" id="ARBA00022763"/>
    </source>
</evidence>